<dbReference type="SUPFAM" id="SSF48371">
    <property type="entry name" value="ARM repeat"/>
    <property type="match status" value="1"/>
</dbReference>
<dbReference type="GO" id="GO:0006508">
    <property type="term" value="P:proteolysis"/>
    <property type="evidence" value="ECO:0007669"/>
    <property type="project" value="InterPro"/>
</dbReference>
<dbReference type="PANTHER" id="PTHR12756">
    <property type="entry name" value="CYTOSOLIC CARBOXYPEPTIDASE"/>
    <property type="match status" value="1"/>
</dbReference>
<dbReference type="SUPFAM" id="SSF53187">
    <property type="entry name" value="Zn-dependent exopeptidases"/>
    <property type="match status" value="1"/>
</dbReference>
<comment type="similarity">
    <text evidence="2 5">Belongs to the peptidase M14 family.</text>
</comment>
<dbReference type="Gene3D" id="1.25.10.10">
    <property type="entry name" value="Leucine-rich Repeat Variant"/>
    <property type="match status" value="1"/>
</dbReference>
<dbReference type="EMBL" id="JH432185">
    <property type="status" value="NOT_ANNOTATED_CDS"/>
    <property type="molecule type" value="Genomic_DNA"/>
</dbReference>
<dbReference type="GO" id="GO:0004181">
    <property type="term" value="F:metallocarboxypeptidase activity"/>
    <property type="evidence" value="ECO:0007669"/>
    <property type="project" value="InterPro"/>
</dbReference>
<dbReference type="InterPro" id="IPR000834">
    <property type="entry name" value="Peptidase_M14"/>
</dbReference>
<dbReference type="PROSITE" id="PS52035">
    <property type="entry name" value="PEPTIDASE_M14"/>
    <property type="match status" value="1"/>
</dbReference>
<reference evidence="8" key="2">
    <citation type="submission" date="2015-02" db="UniProtKB">
        <authorList>
            <consortium name="EnsemblMetazoa"/>
        </authorList>
    </citation>
    <scope>IDENTIFICATION</scope>
</reference>
<dbReference type="GO" id="GO:0008270">
    <property type="term" value="F:zinc ion binding"/>
    <property type="evidence" value="ECO:0007669"/>
    <property type="project" value="InterPro"/>
</dbReference>
<dbReference type="Pfam" id="PF25571">
    <property type="entry name" value="TPR_CCP1_N"/>
    <property type="match status" value="1"/>
</dbReference>
<evidence type="ECO:0000313" key="8">
    <source>
        <dbReference type="EnsemblMetazoa" id="SMAR012668-PA"/>
    </source>
</evidence>
<dbReference type="InterPro" id="IPR050821">
    <property type="entry name" value="Cytosolic_carboxypeptidase"/>
</dbReference>
<evidence type="ECO:0000256" key="2">
    <source>
        <dbReference type="ARBA" id="ARBA00005988"/>
    </source>
</evidence>
<dbReference type="PhylomeDB" id="T1JFQ4"/>
<dbReference type="STRING" id="126957.T1JFQ4"/>
<feature type="compositionally biased region" description="Basic and acidic residues" evidence="6">
    <location>
        <begin position="469"/>
        <end position="480"/>
    </location>
</feature>
<dbReference type="AlphaFoldDB" id="T1JFQ4"/>
<dbReference type="Pfam" id="PF18027">
    <property type="entry name" value="Pepdidase_M14_N"/>
    <property type="match status" value="1"/>
</dbReference>
<evidence type="ECO:0000256" key="5">
    <source>
        <dbReference type="PROSITE-ProRule" id="PRU01379"/>
    </source>
</evidence>
<feature type="active site" description="Proton donor/acceptor" evidence="5">
    <location>
        <position position="882"/>
    </location>
</feature>
<name>T1JFQ4_STRMM</name>
<feature type="region of interest" description="Disordered" evidence="6">
    <location>
        <begin position="469"/>
        <end position="490"/>
    </location>
</feature>
<comment type="cofactor">
    <cofactor evidence="1">
        <name>Zn(2+)</name>
        <dbReference type="ChEBI" id="CHEBI:29105"/>
    </cofactor>
</comment>
<dbReference type="InterPro" id="IPR011989">
    <property type="entry name" value="ARM-like"/>
</dbReference>
<sequence>MLDNEDDDDDDDDDDDNDSTQNVNVIGNIALILHDMLENKQTRKKSLTSLRANGSSSVIFQLLPLLSRDAFCPENILPAIFATLLKLASNDPQFAVSVRHAGGLTSIMSIIKSNTRNSMLLRYLMQILKLCMKNSTNCAILGKEGLVSTMLTVITFTGRRTTFILRLALEVTGQLAKNKNNVTRIIRHNGVSKFLQILDNWNKYDGENKLKICKANLVIIDLLSDYPVGVRAISDASGITSLYKFCMNLPQSSNYDNLLILSSIVLQKCLPRKSLPLVSCDGPYNFRIPCVKRVPPQPSISVVVDDNSQMLLESDSDSCIDEQDKRSESKSSCSDAEEIERSFIGEQELKTYKKFFAELDDGATDVVDFSFEMLPIDVKWRGQGAHKWINREEVYKEMSNKTMHVAKFVKLAYPDMCSGGIYQELEPLYDKDPAVCRVKLLESLNRAFNPQHFEDSTVFDLDECVNNDSKSRHDESDKSQKNLLTNNDESRVGIKDPEVNHLKFESRFESGNLRKAIRIAPNEYELLLSPDINSCTHIQWFYFEISNMNAKVPYTFHISNCEKQNSQFNFGMKPVMYSVKEAMLGRPGWVRFGTDICYYKNIYYRERPPSDESQEKCYYTASFTLAFPHAHDVCYLAYHYPYPHTLLQTDIYIWSKMRDPNSVFFKSENLCTSLGGNSVPVLTITSADTSSRAKQHYIFLTGRVHPGESNASWVMKGCIDFLIGDKAAAQTLREMYIFKLVPMLNPDGVVNGCHRCDLSAEDLNRCWLQPSIVLQPSIYHTKALLFYLSSMSKRPLVYCDFHGHSRKKNIFLYGCCKSQSWSETDRAKSFDSVPELLPRILHHMAPAFSVENCVYNVEKIREATARVTVWRQMQVGASYTMESSYCGCDQGLYQGMHLGIKQQEEMGQRFCHALIYVNPDRSLSPGSTFTQLLHEEIRLHGPLKTDGEDLASLRNVFVPIKPKVM</sequence>
<evidence type="ECO:0000256" key="6">
    <source>
        <dbReference type="SAM" id="MobiDB-lite"/>
    </source>
</evidence>
<evidence type="ECO:0000259" key="7">
    <source>
        <dbReference type="PROSITE" id="PS52035"/>
    </source>
</evidence>
<dbReference type="InterPro" id="IPR040626">
    <property type="entry name" value="Pepdidase_M14_N"/>
</dbReference>
<organism evidence="8 9">
    <name type="scientific">Strigamia maritima</name>
    <name type="common">European centipede</name>
    <name type="synonym">Geophilus maritimus</name>
    <dbReference type="NCBI Taxonomy" id="126957"/>
    <lineage>
        <taxon>Eukaryota</taxon>
        <taxon>Metazoa</taxon>
        <taxon>Ecdysozoa</taxon>
        <taxon>Arthropoda</taxon>
        <taxon>Myriapoda</taxon>
        <taxon>Chilopoda</taxon>
        <taxon>Pleurostigmophora</taxon>
        <taxon>Geophilomorpha</taxon>
        <taxon>Linotaeniidae</taxon>
        <taxon>Strigamia</taxon>
    </lineage>
</organism>
<evidence type="ECO:0000313" key="9">
    <source>
        <dbReference type="Proteomes" id="UP000014500"/>
    </source>
</evidence>
<dbReference type="OMA" id="LEYNMPS"/>
<keyword evidence="9" id="KW-1185">Reference proteome</keyword>
<dbReference type="InterPro" id="IPR016024">
    <property type="entry name" value="ARM-type_fold"/>
</dbReference>
<dbReference type="Proteomes" id="UP000014500">
    <property type="component" value="Unassembled WGS sequence"/>
</dbReference>
<dbReference type="PANTHER" id="PTHR12756:SF11">
    <property type="entry name" value="CYTOSOLIC CARBOXYPEPTIDASE 1"/>
    <property type="match status" value="1"/>
</dbReference>
<dbReference type="eggNOG" id="KOG3641">
    <property type="taxonomic scope" value="Eukaryota"/>
</dbReference>
<evidence type="ECO:0000256" key="4">
    <source>
        <dbReference type="ARBA" id="ARBA00026108"/>
    </source>
</evidence>
<proteinExistence type="inferred from homology"/>
<dbReference type="Gene3D" id="2.60.40.3120">
    <property type="match status" value="1"/>
</dbReference>
<dbReference type="Gene3D" id="3.40.630.10">
    <property type="entry name" value="Zn peptidases"/>
    <property type="match status" value="1"/>
</dbReference>
<evidence type="ECO:0000256" key="3">
    <source>
        <dbReference type="ARBA" id="ARBA00024524"/>
    </source>
</evidence>
<dbReference type="EnsemblMetazoa" id="SMAR012668-RA">
    <property type="protein sequence ID" value="SMAR012668-PA"/>
    <property type="gene ID" value="SMAR012668"/>
</dbReference>
<accession>T1JFQ4</accession>
<dbReference type="HOGENOM" id="CLU_007391_0_0_1"/>
<feature type="region of interest" description="Disordered" evidence="6">
    <location>
        <begin position="1"/>
        <end position="21"/>
    </location>
</feature>
<comment type="catalytic activity">
    <reaction evidence="3">
        <text>C-terminal L-alpha-aminoacyl-L-glutamyl-L-glutamyl-[tubulin] + H2O = C-terminal L-alpha-aminoacyl-L-glutamyl-[tubulin] + L-glutamate</text>
        <dbReference type="Rhea" id="RHEA:63792"/>
        <dbReference type="Rhea" id="RHEA-COMP:16435"/>
        <dbReference type="Rhea" id="RHEA-COMP:16436"/>
        <dbReference type="ChEBI" id="CHEBI:15377"/>
        <dbReference type="ChEBI" id="CHEBI:29985"/>
        <dbReference type="ChEBI" id="CHEBI:149555"/>
        <dbReference type="ChEBI" id="CHEBI:149556"/>
        <dbReference type="EC" id="3.4.17.24"/>
    </reaction>
    <physiologicalReaction direction="left-to-right" evidence="3">
        <dbReference type="Rhea" id="RHEA:63793"/>
    </physiologicalReaction>
</comment>
<protein>
    <recommendedName>
        <fullName evidence="4">tubulin-glutamate carboxypeptidase</fullName>
        <ecNumber evidence="4">3.4.17.24</ecNumber>
    </recommendedName>
</protein>
<reference evidence="9" key="1">
    <citation type="submission" date="2011-05" db="EMBL/GenBank/DDBJ databases">
        <authorList>
            <person name="Richards S.R."/>
            <person name="Qu J."/>
            <person name="Jiang H."/>
            <person name="Jhangiani S.N."/>
            <person name="Agravi P."/>
            <person name="Goodspeed R."/>
            <person name="Gross S."/>
            <person name="Mandapat C."/>
            <person name="Jackson L."/>
            <person name="Mathew T."/>
            <person name="Pu L."/>
            <person name="Thornton R."/>
            <person name="Saada N."/>
            <person name="Wilczek-Boney K.B."/>
            <person name="Lee S."/>
            <person name="Kovar C."/>
            <person name="Wu Y."/>
            <person name="Scherer S.E."/>
            <person name="Worley K.C."/>
            <person name="Muzny D.M."/>
            <person name="Gibbs R."/>
        </authorList>
    </citation>
    <scope>NUCLEOTIDE SEQUENCE</scope>
    <source>
        <strain evidence="9">Brora</strain>
    </source>
</reference>
<dbReference type="EC" id="3.4.17.24" evidence="4"/>
<dbReference type="Pfam" id="PF00246">
    <property type="entry name" value="Peptidase_M14"/>
    <property type="match status" value="1"/>
</dbReference>
<feature type="domain" description="Peptidase M14" evidence="7">
    <location>
        <begin position="642"/>
        <end position="918"/>
    </location>
</feature>
<feature type="region of interest" description="Disordered" evidence="6">
    <location>
        <begin position="315"/>
        <end position="338"/>
    </location>
</feature>
<evidence type="ECO:0000256" key="1">
    <source>
        <dbReference type="ARBA" id="ARBA00001947"/>
    </source>
</evidence>
<feature type="compositionally biased region" description="Acidic residues" evidence="6">
    <location>
        <begin position="1"/>
        <end position="18"/>
    </location>
</feature>